<evidence type="ECO:0000256" key="5">
    <source>
        <dbReference type="ARBA" id="ARBA00023136"/>
    </source>
</evidence>
<dbReference type="GO" id="GO:1990429">
    <property type="term" value="C:peroxisomal importomer complex"/>
    <property type="evidence" value="ECO:0007669"/>
    <property type="project" value="TreeGrafter"/>
</dbReference>
<evidence type="ECO:0000256" key="3">
    <source>
        <dbReference type="ARBA" id="ARBA00022927"/>
    </source>
</evidence>
<dbReference type="AlphaFoldDB" id="T2MI54"/>
<dbReference type="GO" id="GO:0005778">
    <property type="term" value="C:peroxisomal membrane"/>
    <property type="evidence" value="ECO:0007669"/>
    <property type="project" value="UniProtKB-SubCell"/>
</dbReference>
<keyword evidence="5 10" id="KW-0472">Membrane</keyword>
<evidence type="ECO:0000256" key="11">
    <source>
        <dbReference type="SAM" id="MobiDB-lite"/>
    </source>
</evidence>
<proteinExistence type="evidence at transcript level"/>
<dbReference type="GO" id="GO:0005102">
    <property type="term" value="F:signaling receptor binding"/>
    <property type="evidence" value="ECO:0007669"/>
    <property type="project" value="TreeGrafter"/>
</dbReference>
<dbReference type="Gene3D" id="1.10.10.10">
    <property type="entry name" value="Winged helix-like DNA-binding domain superfamily/Winged helix DNA-binding domain"/>
    <property type="match status" value="1"/>
</dbReference>
<evidence type="ECO:0000256" key="1">
    <source>
        <dbReference type="ARBA" id="ARBA00005443"/>
    </source>
</evidence>
<evidence type="ECO:0000259" key="12">
    <source>
        <dbReference type="Pfam" id="PF04695"/>
    </source>
</evidence>
<reference evidence="13" key="1">
    <citation type="journal article" date="2013" name="Genome Biol. Evol.">
        <title>Punctuated emergences of genetic and phenotypic innovations in eumetazoan, bilaterian, euteleostome, and hominidae ancestors.</title>
        <authorList>
            <person name="Wenger Y."/>
            <person name="Galliot B."/>
        </authorList>
    </citation>
    <scope>NUCLEOTIDE SEQUENCE</scope>
    <source>
        <tissue evidence="13">Whole animals</tissue>
    </source>
</reference>
<protein>
    <recommendedName>
        <fullName evidence="7 10">Peroxisomal membrane protein PEX14</fullName>
    </recommendedName>
    <alternativeName>
        <fullName evidence="8 10">Peroxin-14</fullName>
    </alternativeName>
</protein>
<evidence type="ECO:0000313" key="13">
    <source>
        <dbReference type="EMBL" id="CDG71794.1"/>
    </source>
</evidence>
<sequence length="228" mass="25680">SFKFVSEMKVDSNEDVDSKKVDVAVRFLSNPNVKSTNKESKEAFLKSKGLNDMEILNAMQKASSECEIAESNKWSIFTYFKGIVIGAGILSAANYAYKAYILPYVAHEIKDDGRIERLGESVQAMKDDIKQHTYELSSTLKDIQTVLEKQHKVIVLLQESIQNSPFDHTTLADIKAELSNVKTMMLSRKQFPKAPFTQQSNEIPAWQRVDNKKVTDVSTDDTSSSETI</sequence>
<feature type="compositionally biased region" description="Low complexity" evidence="11">
    <location>
        <begin position="216"/>
        <end position="228"/>
    </location>
</feature>
<evidence type="ECO:0000256" key="4">
    <source>
        <dbReference type="ARBA" id="ARBA00023010"/>
    </source>
</evidence>
<keyword evidence="3 10" id="KW-0653">Protein transport</keyword>
<feature type="domain" description="Peroxisome membrane anchor protein Pex14p N-terminal" evidence="12">
    <location>
        <begin position="18"/>
        <end position="60"/>
    </location>
</feature>
<organism evidence="13">
    <name type="scientific">Hydra vulgaris</name>
    <name type="common">Hydra</name>
    <name type="synonym">Hydra attenuata</name>
    <dbReference type="NCBI Taxonomy" id="6087"/>
    <lineage>
        <taxon>Eukaryota</taxon>
        <taxon>Metazoa</taxon>
        <taxon>Cnidaria</taxon>
        <taxon>Hydrozoa</taxon>
        <taxon>Hydroidolina</taxon>
        <taxon>Anthoathecata</taxon>
        <taxon>Aplanulata</taxon>
        <taxon>Hydridae</taxon>
        <taxon>Hydra</taxon>
    </lineage>
</organism>
<dbReference type="Pfam" id="PF04695">
    <property type="entry name" value="Pex14_N"/>
    <property type="match status" value="1"/>
</dbReference>
<dbReference type="InterPro" id="IPR025655">
    <property type="entry name" value="PEX14"/>
</dbReference>
<dbReference type="GO" id="GO:0016560">
    <property type="term" value="P:protein import into peroxisome matrix, docking"/>
    <property type="evidence" value="ECO:0007669"/>
    <property type="project" value="UniProtKB-UniRule"/>
</dbReference>
<dbReference type="PANTHER" id="PTHR23058">
    <property type="entry name" value="PEROXISOMAL MEMBRANE PROTEIN PEX14"/>
    <property type="match status" value="1"/>
</dbReference>
<comment type="subcellular location">
    <subcellularLocation>
        <location evidence="9 10">Peroxisome membrane</location>
    </subcellularLocation>
</comment>
<name>T2MI54_HYDVU</name>
<evidence type="ECO:0000256" key="7">
    <source>
        <dbReference type="ARBA" id="ARBA00029502"/>
    </source>
</evidence>
<dbReference type="InterPro" id="IPR006785">
    <property type="entry name" value="Pex14_N"/>
</dbReference>
<evidence type="ECO:0000256" key="6">
    <source>
        <dbReference type="ARBA" id="ARBA00023140"/>
    </source>
</evidence>
<accession>T2MI54</accession>
<dbReference type="PANTHER" id="PTHR23058:SF0">
    <property type="entry name" value="PEROXISOMAL MEMBRANE PROTEIN PEX14"/>
    <property type="match status" value="1"/>
</dbReference>
<comment type="similarity">
    <text evidence="1 10">Belongs to the peroxin-14 family.</text>
</comment>
<evidence type="ECO:0000256" key="8">
    <source>
        <dbReference type="ARBA" id="ARBA00029691"/>
    </source>
</evidence>
<keyword evidence="6 10" id="KW-0576">Peroxisome</keyword>
<keyword evidence="2 10" id="KW-0813">Transport</keyword>
<feature type="non-terminal residue" evidence="13">
    <location>
        <position position="1"/>
    </location>
</feature>
<keyword evidence="4" id="KW-0811">Translocation</keyword>
<dbReference type="OrthoDB" id="441517at2759"/>
<dbReference type="InterPro" id="IPR036388">
    <property type="entry name" value="WH-like_DNA-bd_sf"/>
</dbReference>
<evidence type="ECO:0000256" key="9">
    <source>
        <dbReference type="ARBA" id="ARBA00046271"/>
    </source>
</evidence>
<feature type="region of interest" description="Disordered" evidence="11">
    <location>
        <begin position="202"/>
        <end position="228"/>
    </location>
</feature>
<evidence type="ECO:0000256" key="2">
    <source>
        <dbReference type="ARBA" id="ARBA00022448"/>
    </source>
</evidence>
<comment type="function">
    <text evidence="10">Component of the PEX13-PEX14 docking complex, a translocon channel that specifically mediates the import of peroxisomal cargo proteins bound to PEX5 receptor. The PEX13-PEX14 docking complex forms a large import pore which can be opened to a diameter of about 9 nm. Mechanistically, PEX5 receptor along with cargo proteins associates with the PEX14 subunit of the PEX13-PEX14 docking complex in the cytosol, leading to the insertion of the receptor into the organelle membrane with the concomitant translocation of the cargo into the peroxisome matrix.</text>
</comment>
<dbReference type="EMBL" id="HAAD01005562">
    <property type="protein sequence ID" value="CDG71794.1"/>
    <property type="molecule type" value="mRNA"/>
</dbReference>
<gene>
    <name evidence="13" type="primary">PEX14</name>
</gene>
<evidence type="ECO:0000256" key="10">
    <source>
        <dbReference type="RuleBase" id="RU367032"/>
    </source>
</evidence>